<name>A0A7W7CD96_9PSEU</name>
<accession>A0A7W7CD96</accession>
<protein>
    <submittedName>
        <fullName evidence="2">Uncharacterized protein</fullName>
    </submittedName>
</protein>
<feature type="region of interest" description="Disordered" evidence="1">
    <location>
        <begin position="1"/>
        <end position="25"/>
    </location>
</feature>
<dbReference type="AlphaFoldDB" id="A0A7W7CD96"/>
<reference evidence="2 3" key="1">
    <citation type="submission" date="2020-08" db="EMBL/GenBank/DDBJ databases">
        <title>Sequencing the genomes of 1000 actinobacteria strains.</title>
        <authorList>
            <person name="Klenk H.-P."/>
        </authorList>
    </citation>
    <scope>NUCLEOTIDE SEQUENCE [LARGE SCALE GENOMIC DNA]</scope>
    <source>
        <strain evidence="2 3">DSM 44230</strain>
    </source>
</reference>
<dbReference type="RefSeq" id="WP_185004814.1">
    <property type="nucleotide sequence ID" value="NZ_BAAAUI010000046.1"/>
</dbReference>
<comment type="caution">
    <text evidence="2">The sequence shown here is derived from an EMBL/GenBank/DDBJ whole genome shotgun (WGS) entry which is preliminary data.</text>
</comment>
<evidence type="ECO:0000256" key="1">
    <source>
        <dbReference type="SAM" id="MobiDB-lite"/>
    </source>
</evidence>
<gene>
    <name evidence="2" type="ORF">HNR67_005134</name>
</gene>
<evidence type="ECO:0000313" key="2">
    <source>
        <dbReference type="EMBL" id="MBB4679016.1"/>
    </source>
</evidence>
<dbReference type="Proteomes" id="UP000533598">
    <property type="component" value="Unassembled WGS sequence"/>
</dbReference>
<proteinExistence type="predicted"/>
<organism evidence="2 3">
    <name type="scientific">Crossiella cryophila</name>
    <dbReference type="NCBI Taxonomy" id="43355"/>
    <lineage>
        <taxon>Bacteria</taxon>
        <taxon>Bacillati</taxon>
        <taxon>Actinomycetota</taxon>
        <taxon>Actinomycetes</taxon>
        <taxon>Pseudonocardiales</taxon>
        <taxon>Pseudonocardiaceae</taxon>
        <taxon>Crossiella</taxon>
    </lineage>
</organism>
<evidence type="ECO:0000313" key="3">
    <source>
        <dbReference type="Proteomes" id="UP000533598"/>
    </source>
</evidence>
<dbReference type="EMBL" id="JACHMH010000001">
    <property type="protein sequence ID" value="MBB4679016.1"/>
    <property type="molecule type" value="Genomic_DNA"/>
</dbReference>
<keyword evidence="3" id="KW-1185">Reference proteome</keyword>
<sequence>MPGTGPGAGIQPQFAEPHEAVLTEPPARDTLVAGSRIRLGKSLIHLLDPMTELPPA</sequence>